<name>A0A0R2PPN2_9GAMM</name>
<dbReference type="GO" id="GO:0008299">
    <property type="term" value="P:isoprenoid biosynthetic process"/>
    <property type="evidence" value="ECO:0007669"/>
    <property type="project" value="InterPro"/>
</dbReference>
<dbReference type="Gene3D" id="1.10.600.10">
    <property type="entry name" value="Farnesyl Diphosphate Synthase"/>
    <property type="match status" value="1"/>
</dbReference>
<dbReference type="Proteomes" id="UP000050874">
    <property type="component" value="Unassembled WGS sequence"/>
</dbReference>
<dbReference type="InterPro" id="IPR008949">
    <property type="entry name" value="Isoprenoid_synthase_dom_sf"/>
</dbReference>
<comment type="similarity">
    <text evidence="2">Belongs to the FPP/GGPP synthase family.</text>
</comment>
<evidence type="ECO:0000256" key="1">
    <source>
        <dbReference type="ARBA" id="ARBA00001946"/>
    </source>
</evidence>
<comment type="cofactor">
    <cofactor evidence="1">
        <name>Mg(2+)</name>
        <dbReference type="ChEBI" id="CHEBI:18420"/>
    </cofactor>
</comment>
<dbReference type="PANTHER" id="PTHR12001:SF69">
    <property type="entry name" value="ALL TRANS-POLYPRENYL-DIPHOSPHATE SYNTHASE PDSS1"/>
    <property type="match status" value="1"/>
</dbReference>
<protein>
    <recommendedName>
        <fullName evidence="8">Octaprenyl-diphosphate synthase</fullName>
    </recommendedName>
</protein>
<dbReference type="EMBL" id="LIAV01000176">
    <property type="protein sequence ID" value="KRO40127.1"/>
    <property type="molecule type" value="Genomic_DNA"/>
</dbReference>
<reference evidence="7" key="1">
    <citation type="submission" date="2015-10" db="EMBL/GenBank/DDBJ databases">
        <title>Metagenome-Assembled Genomes uncover a global brackish microbiome.</title>
        <authorList>
            <person name="Hugerth L.W."/>
            <person name="Larsson J."/>
            <person name="Alneberg J."/>
            <person name="Lindh M.V."/>
            <person name="Legrand C."/>
            <person name="Pinhassi J."/>
            <person name="Andersson A."/>
        </authorList>
    </citation>
    <scope>NUCLEOTIDE SEQUENCE [LARGE SCALE GENOMIC DNA]</scope>
</reference>
<keyword evidence="4" id="KW-0479">Metal-binding</keyword>
<dbReference type="SUPFAM" id="SSF48576">
    <property type="entry name" value="Terpenoid synthases"/>
    <property type="match status" value="1"/>
</dbReference>
<dbReference type="PANTHER" id="PTHR12001">
    <property type="entry name" value="GERANYLGERANYL PYROPHOSPHATE SYNTHASE"/>
    <property type="match status" value="1"/>
</dbReference>
<organism evidence="6 7">
    <name type="scientific">SAR86 cluster bacterium BACL1 MAG-120920-bin57</name>
    <dbReference type="NCBI Taxonomy" id="1655571"/>
    <lineage>
        <taxon>Bacteria</taxon>
        <taxon>Pseudomonadati</taxon>
        <taxon>Pseudomonadota</taxon>
        <taxon>Gammaproteobacteria</taxon>
        <taxon>SAR86 cluster</taxon>
    </lineage>
</organism>
<keyword evidence="3" id="KW-0808">Transferase</keyword>
<evidence type="ECO:0000256" key="5">
    <source>
        <dbReference type="ARBA" id="ARBA00022842"/>
    </source>
</evidence>
<dbReference type="GO" id="GO:0004659">
    <property type="term" value="F:prenyltransferase activity"/>
    <property type="evidence" value="ECO:0007669"/>
    <property type="project" value="InterPro"/>
</dbReference>
<comment type="caution">
    <text evidence="6">The sequence shown here is derived from an EMBL/GenBank/DDBJ whole genome shotgun (WGS) entry which is preliminary data.</text>
</comment>
<evidence type="ECO:0000256" key="4">
    <source>
        <dbReference type="ARBA" id="ARBA00022723"/>
    </source>
</evidence>
<dbReference type="GO" id="GO:0046872">
    <property type="term" value="F:metal ion binding"/>
    <property type="evidence" value="ECO:0007669"/>
    <property type="project" value="UniProtKB-KW"/>
</dbReference>
<evidence type="ECO:0000313" key="7">
    <source>
        <dbReference type="Proteomes" id="UP000050874"/>
    </source>
</evidence>
<evidence type="ECO:0000256" key="2">
    <source>
        <dbReference type="ARBA" id="ARBA00006706"/>
    </source>
</evidence>
<dbReference type="AlphaFoldDB" id="A0A0R2PPN2"/>
<evidence type="ECO:0008006" key="8">
    <source>
        <dbReference type="Google" id="ProtNLM"/>
    </source>
</evidence>
<evidence type="ECO:0000256" key="3">
    <source>
        <dbReference type="ARBA" id="ARBA00022679"/>
    </source>
</evidence>
<gene>
    <name evidence="6" type="ORF">ABR63_02535</name>
</gene>
<dbReference type="InterPro" id="IPR000092">
    <property type="entry name" value="Polyprenyl_synt"/>
</dbReference>
<evidence type="ECO:0000313" key="6">
    <source>
        <dbReference type="EMBL" id="KRO40127.1"/>
    </source>
</evidence>
<dbReference type="InterPro" id="IPR033749">
    <property type="entry name" value="Polyprenyl_synt_CS"/>
</dbReference>
<dbReference type="Pfam" id="PF00348">
    <property type="entry name" value="polyprenyl_synt"/>
    <property type="match status" value="1"/>
</dbReference>
<sequence>MLMVKVNQPLILKELADATNDIARGEIIQLSLYKNSFSLELKDLLKVSYLKTGRLFEAAAKSGAMLAHASDIDVKNFGLLGKTLGIAFQIQDDILDYESLHIDTGKTALQDFQEGKVTFPLFFALHASTNEEKEFLLRHLGNKKLSKTLKKKVFAIVRAKAPALEAESLLNTYLAKTRKSLEKLSHHTCYQEMLNLIIFTSQRRS</sequence>
<dbReference type="PROSITE" id="PS00444">
    <property type="entry name" value="POLYPRENYL_SYNTHASE_2"/>
    <property type="match status" value="1"/>
</dbReference>
<proteinExistence type="inferred from homology"/>
<keyword evidence="5" id="KW-0460">Magnesium</keyword>
<accession>A0A0R2PPN2</accession>